<feature type="compositionally biased region" description="Pro residues" evidence="1">
    <location>
        <begin position="27"/>
        <end position="42"/>
    </location>
</feature>
<dbReference type="GeneID" id="113983299"/>
<feature type="compositionally biased region" description="Basic and acidic residues" evidence="1">
    <location>
        <begin position="73"/>
        <end position="82"/>
    </location>
</feature>
<protein>
    <submittedName>
        <fullName evidence="3">Skin secretory protein xP2-like</fullName>
    </submittedName>
</protein>
<feature type="compositionally biased region" description="Low complexity" evidence="1">
    <location>
        <begin position="128"/>
        <end position="139"/>
    </location>
</feature>
<evidence type="ECO:0000313" key="2">
    <source>
        <dbReference type="Proteomes" id="UP000504627"/>
    </source>
</evidence>
<feature type="region of interest" description="Disordered" evidence="1">
    <location>
        <begin position="273"/>
        <end position="313"/>
    </location>
</feature>
<dbReference type="RefSeq" id="XP_027568132.1">
    <property type="nucleotide sequence ID" value="XM_027712331.2"/>
</dbReference>
<feature type="compositionally biased region" description="Basic and acidic residues" evidence="1">
    <location>
        <begin position="198"/>
        <end position="216"/>
    </location>
</feature>
<evidence type="ECO:0000313" key="3">
    <source>
        <dbReference type="RefSeq" id="XP_027568132.1"/>
    </source>
</evidence>
<keyword evidence="2" id="KW-1185">Reference proteome</keyword>
<sequence>MATPARRPLPPGPRPQRPRAARRPRRPPQPAQPVPQFPPPPGGWEGTPRAVTGHGRGEYPGRDAGAASATAGEDSRPRDRLPAEGSVRLAKPGRAAARCEPDGGAGSAALPCVTGGWRLAPPPPPATGPAAGPASAPATGPAPVPPPAAGPASAPVPPSPLATGPTPAPSPPPAPASAPAPPPAPPPSPPPPSCVRFTDFREKPNPASRRESRPGKEIPGSLGGWAGFGVVPDDFPAPTDSWQGKIWGVLSTGPPRKVAWDISPRWQPEVFLTESETSGSASQRDKPCVDMAEPGSWAGRDSHPGGARETPLA</sequence>
<feature type="compositionally biased region" description="Pro residues" evidence="1">
    <location>
        <begin position="140"/>
        <end position="193"/>
    </location>
</feature>
<dbReference type="Proteomes" id="UP000504627">
    <property type="component" value="Unplaced"/>
</dbReference>
<dbReference type="InParanoid" id="A0A6J2FYP2"/>
<accession>A0A6J2FYP2</accession>
<feature type="region of interest" description="Disordered" evidence="1">
    <location>
        <begin position="1"/>
        <end position="225"/>
    </location>
</feature>
<feature type="compositionally biased region" description="Basic residues" evidence="1">
    <location>
        <begin position="16"/>
        <end position="26"/>
    </location>
</feature>
<gene>
    <name evidence="3" type="primary">LOC113983299</name>
</gene>
<reference evidence="3" key="1">
    <citation type="submission" date="2025-08" db="UniProtKB">
        <authorList>
            <consortium name="RefSeq"/>
        </authorList>
    </citation>
    <scope>IDENTIFICATION</scope>
    <source>
        <tissue evidence="3">Muscle</tissue>
    </source>
</reference>
<evidence type="ECO:0000256" key="1">
    <source>
        <dbReference type="SAM" id="MobiDB-lite"/>
    </source>
</evidence>
<proteinExistence type="predicted"/>
<organism evidence="2 3">
    <name type="scientific">Pipra filicauda</name>
    <name type="common">Wire-tailed manakin</name>
    <dbReference type="NCBI Taxonomy" id="649802"/>
    <lineage>
        <taxon>Eukaryota</taxon>
        <taxon>Metazoa</taxon>
        <taxon>Chordata</taxon>
        <taxon>Craniata</taxon>
        <taxon>Vertebrata</taxon>
        <taxon>Euteleostomi</taxon>
        <taxon>Archelosauria</taxon>
        <taxon>Archosauria</taxon>
        <taxon>Dinosauria</taxon>
        <taxon>Saurischia</taxon>
        <taxon>Theropoda</taxon>
        <taxon>Coelurosauria</taxon>
        <taxon>Aves</taxon>
        <taxon>Neognathae</taxon>
        <taxon>Neoaves</taxon>
        <taxon>Telluraves</taxon>
        <taxon>Australaves</taxon>
        <taxon>Passeriformes</taxon>
        <taxon>Pipridae</taxon>
        <taxon>Pipra</taxon>
    </lineage>
</organism>
<dbReference type="AlphaFoldDB" id="A0A6J2FYP2"/>
<name>A0A6J2FYP2_9PASS</name>